<evidence type="ECO:0000256" key="8">
    <source>
        <dbReference type="SAM" id="MobiDB-lite"/>
    </source>
</evidence>
<feature type="compositionally biased region" description="Low complexity" evidence="8">
    <location>
        <begin position="573"/>
        <end position="585"/>
    </location>
</feature>
<keyword evidence="11" id="KW-1185">Reference proteome</keyword>
<reference evidence="10" key="1">
    <citation type="submission" date="2020-08" db="EMBL/GenBank/DDBJ databases">
        <title>Genomic Encyclopedia of Type Strains, Phase IV (KMG-IV): sequencing the most valuable type-strain genomes for metagenomic binning, comparative biology and taxonomic classification.</title>
        <authorList>
            <person name="Goeker M."/>
        </authorList>
    </citation>
    <scope>NUCLEOTIDE SEQUENCE [LARGE SCALE GENOMIC DNA]</scope>
    <source>
        <strain evidence="10">DSM 105040</strain>
    </source>
</reference>
<dbReference type="PROSITE" id="PS00330">
    <property type="entry name" value="HEMOLYSIN_CALCIUM"/>
    <property type="match status" value="1"/>
</dbReference>
<dbReference type="PRINTS" id="PR00313">
    <property type="entry name" value="CABNDNGRPT"/>
</dbReference>
<evidence type="ECO:0000256" key="3">
    <source>
        <dbReference type="ARBA" id="ARBA00022525"/>
    </source>
</evidence>
<dbReference type="GO" id="GO:0090729">
    <property type="term" value="F:toxin activity"/>
    <property type="evidence" value="ECO:0007669"/>
    <property type="project" value="UniProtKB-KW"/>
</dbReference>
<dbReference type="Gene3D" id="2.150.10.10">
    <property type="entry name" value="Serralysin-like metalloprotease, C-terminal"/>
    <property type="match status" value="2"/>
</dbReference>
<organism evidence="10 11">
    <name type="scientific">Actibacterium naphthalenivorans</name>
    <dbReference type="NCBI Taxonomy" id="1614693"/>
    <lineage>
        <taxon>Bacteria</taxon>
        <taxon>Pseudomonadati</taxon>
        <taxon>Pseudomonadota</taxon>
        <taxon>Alphaproteobacteria</taxon>
        <taxon>Rhodobacterales</taxon>
        <taxon>Roseobacteraceae</taxon>
        <taxon>Actibacterium</taxon>
    </lineage>
</organism>
<sequence>MAIFDVKFYDADPSGILSRSVGATVTWSGPATPAGAATITDNESGVGGQTLDDDSAGREAATASVTVNGLTSTNSTVDAELVWTLRDTVTGQQFQVAQFQVENGGASGYYTLSEMPLVAGRDYEVMAYDSNPNASSGDIAFSYADYVESDGVVAGSSGDDIIDAGYTGDPENDLVDDGVGTGGAGMGDTIDAGAGDDTVAAGAGADTVYGGAGRDTIDGGAGDDTIYGDAPAATAQSEDLNWAAEGNDGTSVAGGFTQSTGQMNVSVSTASDGNNSPTFQVETSDTAYVASGESFDPNSNLYLYGAGDAATSTTTLDFSAAAGSGLSDAVENVQFRINDIDSYARNHQDIVTVRAYGADGKPIAVSIAPSGGDTVSGDTASGYTITADSSYDDPDSASGSALISIAGPVARIEIAYRNGITPSGGNAGTHAIWVSDVEFQTMPASGDDDIIDGGTGDDTIFAGDGSDTITFQDGFGSDTVAGGEGGTDYDTLDFSALGAPVSGSYGGDEAGTLGDGTNSVSFSEIEHLVLTDLDDTVDASADSAGVDIDAGAGADVISGGSGDDVIDGDAGDDTIAGGTGADIVDGGTGDDTIHVAEGDSATGGDGDDTFTLTDLDEAGSAGITITGGEGAETAGDTLDFQGLIGFKDITYTNTDDASGGLSGFASLADGSVVNFSEIETIIICFAAGTHILTPRGERPVESLRPGDLVITADSGLQRVRWTGRREVPAQGNLAPVRIRQGVLGNTRDLIVSPQHRMLCTGHRAELLFSQNEVLVPALHLVDGKDVLREAGGTVTYVHILFDRHEVVFAEGVASESFHPGHMGLEGIADPAREELFAVFPELRSNIGSYGPTSRLVLRKHEALALRAA</sequence>
<evidence type="ECO:0000259" key="9">
    <source>
        <dbReference type="Pfam" id="PF13403"/>
    </source>
</evidence>
<keyword evidence="5" id="KW-0677">Repeat</keyword>
<dbReference type="GO" id="GO:0005576">
    <property type="term" value="C:extracellular region"/>
    <property type="evidence" value="ECO:0007669"/>
    <property type="project" value="UniProtKB-SubCell"/>
</dbReference>
<dbReference type="RefSeq" id="WP_054538451.1">
    <property type="nucleotide sequence ID" value="NZ_JACIEQ010000001.1"/>
</dbReference>
<dbReference type="InterPro" id="IPR018511">
    <property type="entry name" value="Hemolysin-typ_Ca-bd_CS"/>
</dbReference>
<dbReference type="InterPro" id="IPR028992">
    <property type="entry name" value="Hedgehog/Intein_dom"/>
</dbReference>
<dbReference type="InterPro" id="IPR050557">
    <property type="entry name" value="RTX_toxin/Mannuronan_C5-epim"/>
</dbReference>
<dbReference type="CDD" id="cd00081">
    <property type="entry name" value="Hint"/>
    <property type="match status" value="1"/>
</dbReference>
<dbReference type="PANTHER" id="PTHR38340:SF1">
    <property type="entry name" value="S-LAYER PROTEIN"/>
    <property type="match status" value="1"/>
</dbReference>
<name>A0A840CAN6_9RHOB</name>
<dbReference type="SUPFAM" id="SSF51120">
    <property type="entry name" value="beta-Roll"/>
    <property type="match status" value="3"/>
</dbReference>
<dbReference type="InterPro" id="IPR003995">
    <property type="entry name" value="RTX_toxin_determinant-A"/>
</dbReference>
<comment type="subcellular location">
    <subcellularLocation>
        <location evidence="1">Membrane</location>
    </subcellularLocation>
    <subcellularLocation>
        <location evidence="2">Secreted</location>
    </subcellularLocation>
</comment>
<evidence type="ECO:0000256" key="6">
    <source>
        <dbReference type="ARBA" id="ARBA00023026"/>
    </source>
</evidence>
<evidence type="ECO:0000256" key="5">
    <source>
        <dbReference type="ARBA" id="ARBA00022737"/>
    </source>
</evidence>
<protein>
    <submittedName>
        <fullName evidence="10">Ca2+-binding RTX toxin-like protein</fullName>
    </submittedName>
</protein>
<dbReference type="PRINTS" id="PR01488">
    <property type="entry name" value="RTXTOXINA"/>
</dbReference>
<evidence type="ECO:0000313" key="11">
    <source>
        <dbReference type="Proteomes" id="UP000585681"/>
    </source>
</evidence>
<dbReference type="Pfam" id="PF00353">
    <property type="entry name" value="HemolysinCabind"/>
    <property type="match status" value="3"/>
</dbReference>
<keyword evidence="7" id="KW-0472">Membrane</keyword>
<evidence type="ECO:0000256" key="1">
    <source>
        <dbReference type="ARBA" id="ARBA00004370"/>
    </source>
</evidence>
<evidence type="ECO:0000256" key="2">
    <source>
        <dbReference type="ARBA" id="ARBA00004613"/>
    </source>
</evidence>
<dbReference type="AlphaFoldDB" id="A0A840CAN6"/>
<comment type="caution">
    <text evidence="10">The sequence shown here is derived from an EMBL/GenBank/DDBJ whole genome shotgun (WGS) entry which is preliminary data.</text>
</comment>
<dbReference type="InterPro" id="IPR011049">
    <property type="entry name" value="Serralysin-like_metalloprot_C"/>
</dbReference>
<evidence type="ECO:0000313" key="10">
    <source>
        <dbReference type="EMBL" id="MBB4020419.1"/>
    </source>
</evidence>
<evidence type="ECO:0000256" key="7">
    <source>
        <dbReference type="ARBA" id="ARBA00023136"/>
    </source>
</evidence>
<keyword evidence="6" id="KW-0843">Virulence</keyword>
<feature type="region of interest" description="Disordered" evidence="8">
    <location>
        <begin position="558"/>
        <end position="590"/>
    </location>
</feature>
<feature type="region of interest" description="Disordered" evidence="8">
    <location>
        <begin position="36"/>
        <end position="59"/>
    </location>
</feature>
<evidence type="ECO:0000256" key="4">
    <source>
        <dbReference type="ARBA" id="ARBA00022656"/>
    </source>
</evidence>
<dbReference type="EMBL" id="JACIEQ010000001">
    <property type="protein sequence ID" value="MBB4020419.1"/>
    <property type="molecule type" value="Genomic_DNA"/>
</dbReference>
<dbReference type="PANTHER" id="PTHR38340">
    <property type="entry name" value="S-LAYER PROTEIN"/>
    <property type="match status" value="1"/>
</dbReference>
<dbReference type="Proteomes" id="UP000585681">
    <property type="component" value="Unassembled WGS sequence"/>
</dbReference>
<dbReference type="GO" id="GO:0016020">
    <property type="term" value="C:membrane"/>
    <property type="evidence" value="ECO:0007669"/>
    <property type="project" value="UniProtKB-SubCell"/>
</dbReference>
<dbReference type="InterPro" id="IPR001343">
    <property type="entry name" value="Hemolysn_Ca-bd"/>
</dbReference>
<feature type="domain" description="Hedgehog/Intein (Hint)" evidence="9">
    <location>
        <begin position="683"/>
        <end position="821"/>
    </location>
</feature>
<accession>A0A840CAN6</accession>
<dbReference type="Gene3D" id="2.170.16.10">
    <property type="entry name" value="Hedgehog/Intein (Hint) domain"/>
    <property type="match status" value="1"/>
</dbReference>
<dbReference type="SUPFAM" id="SSF51294">
    <property type="entry name" value="Hedgehog/intein (Hint) domain"/>
    <property type="match status" value="1"/>
</dbReference>
<keyword evidence="3" id="KW-0964">Secreted</keyword>
<dbReference type="InterPro" id="IPR036844">
    <property type="entry name" value="Hint_dom_sf"/>
</dbReference>
<keyword evidence="4" id="KW-0800">Toxin</keyword>
<dbReference type="Pfam" id="PF13403">
    <property type="entry name" value="Hint_2"/>
    <property type="match status" value="1"/>
</dbReference>
<gene>
    <name evidence="10" type="ORF">GGR17_000210</name>
</gene>
<proteinExistence type="predicted"/>
<dbReference type="GO" id="GO:0005509">
    <property type="term" value="F:calcium ion binding"/>
    <property type="evidence" value="ECO:0007669"/>
    <property type="project" value="InterPro"/>
</dbReference>